<reference evidence="1 2" key="1">
    <citation type="submission" date="2019-10" db="EMBL/GenBank/DDBJ databases">
        <authorList>
            <person name="Palmer J.M."/>
        </authorList>
    </citation>
    <scope>NUCLEOTIDE SEQUENCE [LARGE SCALE GENOMIC DNA]</scope>
    <source>
        <strain evidence="1 2">TWF730</strain>
    </source>
</reference>
<gene>
    <name evidence="1" type="ORF">TWF730_003514</name>
</gene>
<dbReference type="EMBL" id="JAVHNS010000015">
    <property type="protein sequence ID" value="KAK6334300.1"/>
    <property type="molecule type" value="Genomic_DNA"/>
</dbReference>
<sequence length="179" mass="20163">MLANRPKRATGKPYTRPRFAQIIIPHKHTVRFSICDHHYTEYAFEADADNHGLCKCRRLDEVIVKMDEKDRLVRCFGERLIRGRCEKCNKKADECTLRRYNNLRLISTSLVLNNQNAITDFSDPNSPSEVSRTRGGGLLSRAAASTYDKVCGEGFDGGELEFYVTSTSPARAEGGEQGD</sequence>
<evidence type="ECO:0008006" key="3">
    <source>
        <dbReference type="Google" id="ProtNLM"/>
    </source>
</evidence>
<name>A0AAV9U6W2_9PEZI</name>
<protein>
    <recommendedName>
        <fullName evidence="3">Zn(2)-C6 fungal-type domain-containing protein</fullName>
    </recommendedName>
</protein>
<evidence type="ECO:0000313" key="2">
    <source>
        <dbReference type="Proteomes" id="UP001373714"/>
    </source>
</evidence>
<dbReference type="AlphaFoldDB" id="A0AAV9U6W2"/>
<organism evidence="1 2">
    <name type="scientific">Orbilia blumenaviensis</name>
    <dbReference type="NCBI Taxonomy" id="1796055"/>
    <lineage>
        <taxon>Eukaryota</taxon>
        <taxon>Fungi</taxon>
        <taxon>Dikarya</taxon>
        <taxon>Ascomycota</taxon>
        <taxon>Pezizomycotina</taxon>
        <taxon>Orbiliomycetes</taxon>
        <taxon>Orbiliales</taxon>
        <taxon>Orbiliaceae</taxon>
        <taxon>Orbilia</taxon>
    </lineage>
</organism>
<comment type="caution">
    <text evidence="1">The sequence shown here is derived from an EMBL/GenBank/DDBJ whole genome shotgun (WGS) entry which is preliminary data.</text>
</comment>
<evidence type="ECO:0000313" key="1">
    <source>
        <dbReference type="EMBL" id="KAK6334300.1"/>
    </source>
</evidence>
<keyword evidence="2" id="KW-1185">Reference proteome</keyword>
<accession>A0AAV9U6W2</accession>
<proteinExistence type="predicted"/>
<dbReference type="Proteomes" id="UP001373714">
    <property type="component" value="Unassembled WGS sequence"/>
</dbReference>